<evidence type="ECO:0000313" key="2">
    <source>
        <dbReference type="Proteomes" id="UP000326912"/>
    </source>
</evidence>
<dbReference type="EMBL" id="BKZW01000001">
    <property type="protein sequence ID" value="GER86059.1"/>
    <property type="molecule type" value="Genomic_DNA"/>
</dbReference>
<dbReference type="RefSeq" id="WP_151754253.1">
    <property type="nucleotide sequence ID" value="NZ_BKZW01000001.1"/>
</dbReference>
<organism evidence="1 2">
    <name type="scientific">Dictyobacter vulcani</name>
    <dbReference type="NCBI Taxonomy" id="2607529"/>
    <lineage>
        <taxon>Bacteria</taxon>
        <taxon>Bacillati</taxon>
        <taxon>Chloroflexota</taxon>
        <taxon>Ktedonobacteria</taxon>
        <taxon>Ktedonobacterales</taxon>
        <taxon>Dictyobacteraceae</taxon>
        <taxon>Dictyobacter</taxon>
    </lineage>
</organism>
<keyword evidence="2" id="KW-1185">Reference proteome</keyword>
<dbReference type="AlphaFoldDB" id="A0A5J4KIM7"/>
<gene>
    <name evidence="1" type="ORF">KDW_02210</name>
</gene>
<protein>
    <submittedName>
        <fullName evidence="1">Uncharacterized protein</fullName>
    </submittedName>
</protein>
<proteinExistence type="predicted"/>
<name>A0A5J4KIM7_9CHLR</name>
<evidence type="ECO:0000313" key="1">
    <source>
        <dbReference type="EMBL" id="GER86059.1"/>
    </source>
</evidence>
<comment type="caution">
    <text evidence="1">The sequence shown here is derived from an EMBL/GenBank/DDBJ whole genome shotgun (WGS) entry which is preliminary data.</text>
</comment>
<reference evidence="1 2" key="1">
    <citation type="submission" date="2019-10" db="EMBL/GenBank/DDBJ databases">
        <title>Dictyobacter vulcani sp. nov., within the class Ktedonobacteria, isolated from soil of volcanic Mt. Zao.</title>
        <authorList>
            <person name="Zheng Y."/>
            <person name="Wang C.M."/>
            <person name="Sakai Y."/>
            <person name="Abe K."/>
            <person name="Yokota A."/>
            <person name="Yabe S."/>
        </authorList>
    </citation>
    <scope>NUCLEOTIDE SEQUENCE [LARGE SCALE GENOMIC DNA]</scope>
    <source>
        <strain evidence="1 2">W12</strain>
    </source>
</reference>
<sequence>MTFSRLESIDVRHLTTNQPFSAGVILLLQGQLVVGLDADYLPSAEGNKTVAYQIKGVWGEQKPAETIWQCAFRGAKEKLQIELTLLPAPATYFHEIDTGEQYPVNCSDTIAPFLLERQSNLYPYTPLRSGLPAGPYTYFSLFLAQPDHPLTCPSNMAGLLCIQPELWPMLQQQPTLEILLQQGATIIENTRLVRERQLWVHPWESFTLAATLLQRHPELL</sequence>
<dbReference type="Proteomes" id="UP000326912">
    <property type="component" value="Unassembled WGS sequence"/>
</dbReference>
<accession>A0A5J4KIM7</accession>